<dbReference type="RefSeq" id="WP_206403225.1">
    <property type="nucleotide sequence ID" value="NZ_JAFGZD010000030.1"/>
</dbReference>
<reference evidence="1 2" key="1">
    <citation type="submission" date="2022-10" db="EMBL/GenBank/DDBJ databases">
        <title>Characterization of Pseudomonas capsici strains from pepper and tomato in Georgia.</title>
        <authorList>
            <person name="Zhao M."/>
            <person name="Dutta B."/>
        </authorList>
    </citation>
    <scope>NUCLEOTIDE SEQUENCE [LARGE SCALE GENOMIC DNA]</scope>
    <source>
        <strain evidence="1 2">Pc20-5</strain>
    </source>
</reference>
<accession>A0ABT3C477</accession>
<name>A0ABT3C477_9PSED</name>
<evidence type="ECO:0000313" key="1">
    <source>
        <dbReference type="EMBL" id="MCV4379898.1"/>
    </source>
</evidence>
<comment type="caution">
    <text evidence="1">The sequence shown here is derived from an EMBL/GenBank/DDBJ whole genome shotgun (WGS) entry which is preliminary data.</text>
</comment>
<dbReference type="GeneID" id="93564163"/>
<organism evidence="1 2">
    <name type="scientific">Pseudomonas capsici</name>
    <dbReference type="NCBI Taxonomy" id="2810614"/>
    <lineage>
        <taxon>Bacteria</taxon>
        <taxon>Pseudomonadati</taxon>
        <taxon>Pseudomonadota</taxon>
        <taxon>Gammaproteobacteria</taxon>
        <taxon>Pseudomonadales</taxon>
        <taxon>Pseudomonadaceae</taxon>
        <taxon>Pseudomonas</taxon>
    </lineage>
</organism>
<keyword evidence="2" id="KW-1185">Reference proteome</keyword>
<protein>
    <submittedName>
        <fullName evidence="1">Uncharacterized protein</fullName>
    </submittedName>
</protein>
<gene>
    <name evidence="1" type="ORF">OH718_25180</name>
</gene>
<sequence>MKTKFEIALVQDEISSFFKGEGIYFARGCDWGEHLYISNWKGMCSVLKKQKPAQSLLTNVFEEYLRYLGDSYKAAEGLIFNISAYYSLKMDLPFLNAENYDLIESLDSESKNIVGRVFRFLKTEYDIQNKNLPCYKYAQLIEQIRKKGCTIDFENL</sequence>
<dbReference type="Proteomes" id="UP001207294">
    <property type="component" value="Unassembled WGS sequence"/>
</dbReference>
<proteinExistence type="predicted"/>
<dbReference type="EMBL" id="JAOXML010000037">
    <property type="protein sequence ID" value="MCV4379898.1"/>
    <property type="molecule type" value="Genomic_DNA"/>
</dbReference>
<evidence type="ECO:0000313" key="2">
    <source>
        <dbReference type="Proteomes" id="UP001207294"/>
    </source>
</evidence>